<dbReference type="GO" id="GO:0003677">
    <property type="term" value="F:DNA binding"/>
    <property type="evidence" value="ECO:0007669"/>
    <property type="project" value="UniProtKB-KW"/>
</dbReference>
<evidence type="ECO:0000313" key="3">
    <source>
        <dbReference type="EMBL" id="KAJ6708816.1"/>
    </source>
</evidence>
<dbReference type="Pfam" id="PF07526">
    <property type="entry name" value="POX"/>
    <property type="match status" value="1"/>
</dbReference>
<comment type="caution">
    <text evidence="3">The sequence shown here is derived from an EMBL/GenBank/DDBJ whole genome shotgun (WGS) entry which is preliminary data.</text>
</comment>
<accession>A0A9Q0QM67</accession>
<dbReference type="AlphaFoldDB" id="A0A9Q0QM67"/>
<keyword evidence="3" id="KW-0371">Homeobox</keyword>
<protein>
    <submittedName>
        <fullName evidence="3">HOMEOBOX PROTEIN TRANSCRIPTION FACTORS</fullName>
    </submittedName>
</protein>
<proteinExistence type="predicted"/>
<keyword evidence="3" id="KW-0238">DNA-binding</keyword>
<evidence type="ECO:0000313" key="4">
    <source>
        <dbReference type="Proteomes" id="UP001151752"/>
    </source>
</evidence>
<dbReference type="InterPro" id="IPR006563">
    <property type="entry name" value="POX_dom"/>
</dbReference>
<feature type="compositionally biased region" description="Polar residues" evidence="1">
    <location>
        <begin position="290"/>
        <end position="310"/>
    </location>
</feature>
<gene>
    <name evidence="3" type="ORF">OIU74_010013</name>
</gene>
<name>A0A9Q0QM67_9ROSI</name>
<evidence type="ECO:0000259" key="2">
    <source>
        <dbReference type="SMART" id="SM00574"/>
    </source>
</evidence>
<keyword evidence="4" id="KW-1185">Reference proteome</keyword>
<dbReference type="Proteomes" id="UP001151752">
    <property type="component" value="Chromosome 2"/>
</dbReference>
<feature type="domain" description="POX" evidence="2">
    <location>
        <begin position="236"/>
        <end position="348"/>
    </location>
</feature>
<evidence type="ECO:0000256" key="1">
    <source>
        <dbReference type="SAM" id="MobiDB-lite"/>
    </source>
</evidence>
<reference evidence="3" key="2">
    <citation type="journal article" date="2023" name="Int. J. Mol. Sci.">
        <title>De Novo Assembly and Annotation of 11 Diverse Shrub Willow (Salix) Genomes Reveals Novel Gene Organization in Sex-Linked Regions.</title>
        <authorList>
            <person name="Hyden B."/>
            <person name="Feng K."/>
            <person name="Yates T.B."/>
            <person name="Jawdy S."/>
            <person name="Cereghino C."/>
            <person name="Smart L.B."/>
            <person name="Muchero W."/>
        </authorList>
    </citation>
    <scope>NUCLEOTIDE SEQUENCE</scope>
    <source>
        <tissue evidence="3">Shoot tip</tissue>
    </source>
</reference>
<reference evidence="3" key="1">
    <citation type="submission" date="2022-11" db="EMBL/GenBank/DDBJ databases">
        <authorList>
            <person name="Hyden B.L."/>
            <person name="Feng K."/>
            <person name="Yates T."/>
            <person name="Jawdy S."/>
            <person name="Smart L.B."/>
            <person name="Muchero W."/>
        </authorList>
    </citation>
    <scope>NUCLEOTIDE SEQUENCE</scope>
    <source>
        <tissue evidence="3">Shoot tip</tissue>
    </source>
</reference>
<dbReference type="SMART" id="SM00574">
    <property type="entry name" value="POX"/>
    <property type="match status" value="1"/>
</dbReference>
<dbReference type="EMBL" id="JAPFFM010000015">
    <property type="protein sequence ID" value="KAJ6708816.1"/>
    <property type="molecule type" value="Genomic_DNA"/>
</dbReference>
<feature type="region of interest" description="Disordered" evidence="1">
    <location>
        <begin position="266"/>
        <end position="321"/>
    </location>
</feature>
<organism evidence="3 4">
    <name type="scientific">Salix koriyanagi</name>
    <dbReference type="NCBI Taxonomy" id="2511006"/>
    <lineage>
        <taxon>Eukaryota</taxon>
        <taxon>Viridiplantae</taxon>
        <taxon>Streptophyta</taxon>
        <taxon>Embryophyta</taxon>
        <taxon>Tracheophyta</taxon>
        <taxon>Spermatophyta</taxon>
        <taxon>Magnoliopsida</taxon>
        <taxon>eudicotyledons</taxon>
        <taxon>Gunneridae</taxon>
        <taxon>Pentapetalae</taxon>
        <taxon>rosids</taxon>
        <taxon>fabids</taxon>
        <taxon>Malpighiales</taxon>
        <taxon>Salicaceae</taxon>
        <taxon>Saliceae</taxon>
        <taxon>Salix</taxon>
    </lineage>
</organism>
<sequence length="351" mass="38465">MATYYRTSSSQNSNLQTLFTGDQKGASYSELPSDLSSMKSYTSHTPAAGSYSEILYGGSLSSQNGAEFSSCGARDEIAFIPPTSDTMNLQSAGGQLNTAAAGNLVGDSVSGNSQAVPPWMQLGIPDCEQNFHSQGLPLRLGMQEQSAVSMPSLQYDQYPNRNFPSSLCSNLLVPEKWTLTCEGDESNQRNELREFEGLSGFAGSNHNPIKTESPHNPQYIVGLEDMPADMNMYGLAGYANTLLNSRYLKSVQHLLDEMINVKKALKQPQSNKCSGDNKENDLRPSPCSMLPSSNEKPSDPTESTAESTPGLSPLERQDLQNKKTKLLSMLEEVDRKYKQYYHQMQSCGVIF</sequence>